<accession>A0ABR2ZKJ2</accession>
<feature type="region of interest" description="Disordered" evidence="1">
    <location>
        <begin position="1085"/>
        <end position="1105"/>
    </location>
</feature>
<evidence type="ECO:0000313" key="5">
    <source>
        <dbReference type="Proteomes" id="UP001437256"/>
    </source>
</evidence>
<comment type="caution">
    <text evidence="4">The sequence shown here is derived from an EMBL/GenBank/DDBJ whole genome shotgun (WGS) entry which is preliminary data.</text>
</comment>
<feature type="compositionally biased region" description="Low complexity" evidence="1">
    <location>
        <begin position="962"/>
        <end position="974"/>
    </location>
</feature>
<dbReference type="InterPro" id="IPR008942">
    <property type="entry name" value="ENTH_VHS"/>
</dbReference>
<evidence type="ECO:0000259" key="3">
    <source>
        <dbReference type="PROSITE" id="PS50179"/>
    </source>
</evidence>
<dbReference type="SUPFAM" id="SSF48464">
    <property type="entry name" value="ENTH/VHS domain"/>
    <property type="match status" value="1"/>
</dbReference>
<reference evidence="4 5" key="1">
    <citation type="submission" date="2024-05" db="EMBL/GenBank/DDBJ databases">
        <title>A draft genome resource for the thread blight pathogen Marasmius tenuissimus strain MS-2.</title>
        <authorList>
            <person name="Yulfo-Soto G.E."/>
            <person name="Baruah I.K."/>
            <person name="Amoako-Attah I."/>
            <person name="Bukari Y."/>
            <person name="Meinhardt L.W."/>
            <person name="Bailey B.A."/>
            <person name="Cohen S.P."/>
        </authorList>
    </citation>
    <scope>NUCLEOTIDE SEQUENCE [LARGE SCALE GENOMIC DNA]</scope>
    <source>
        <strain evidence="4 5">MS-2</strain>
    </source>
</reference>
<dbReference type="Pfam" id="PF00790">
    <property type="entry name" value="VHS"/>
    <property type="match status" value="1"/>
</dbReference>
<protein>
    <submittedName>
        <fullName evidence="4">Rho guanine nucleotide exchange factor</fullName>
    </submittedName>
</protein>
<evidence type="ECO:0000259" key="2">
    <source>
        <dbReference type="PROSITE" id="PS50011"/>
    </source>
</evidence>
<dbReference type="PANTHER" id="PTHR44329">
    <property type="entry name" value="SERINE/THREONINE-PROTEIN KINASE TNNI3K-RELATED"/>
    <property type="match status" value="1"/>
</dbReference>
<dbReference type="InterPro" id="IPR001245">
    <property type="entry name" value="Ser-Thr/Tyr_kinase_cat_dom"/>
</dbReference>
<feature type="region of interest" description="Disordered" evidence="1">
    <location>
        <begin position="738"/>
        <end position="852"/>
    </location>
</feature>
<dbReference type="Gene3D" id="1.25.40.90">
    <property type="match status" value="1"/>
</dbReference>
<dbReference type="Proteomes" id="UP001437256">
    <property type="component" value="Unassembled WGS sequence"/>
</dbReference>
<feature type="compositionally biased region" description="Basic and acidic residues" evidence="1">
    <location>
        <begin position="534"/>
        <end position="551"/>
    </location>
</feature>
<feature type="compositionally biased region" description="Basic and acidic residues" evidence="1">
    <location>
        <begin position="514"/>
        <end position="523"/>
    </location>
</feature>
<dbReference type="InterPro" id="IPR008271">
    <property type="entry name" value="Ser/Thr_kinase_AS"/>
</dbReference>
<feature type="compositionally biased region" description="Polar residues" evidence="1">
    <location>
        <begin position="1024"/>
        <end position="1045"/>
    </location>
</feature>
<proteinExistence type="predicted"/>
<feature type="domain" description="Protein kinase" evidence="2">
    <location>
        <begin position="87"/>
        <end position="353"/>
    </location>
</feature>
<dbReference type="CDD" id="cd16980">
    <property type="entry name" value="VHS_Lsb5"/>
    <property type="match status" value="1"/>
</dbReference>
<dbReference type="InterPro" id="IPR002014">
    <property type="entry name" value="VHS_dom"/>
</dbReference>
<feature type="compositionally biased region" description="Basic and acidic residues" evidence="1">
    <location>
        <begin position="755"/>
        <end position="815"/>
    </location>
</feature>
<dbReference type="SMART" id="SM00220">
    <property type="entry name" value="S_TKc"/>
    <property type="match status" value="1"/>
</dbReference>
<evidence type="ECO:0000256" key="1">
    <source>
        <dbReference type="SAM" id="MobiDB-lite"/>
    </source>
</evidence>
<evidence type="ECO:0000313" key="4">
    <source>
        <dbReference type="EMBL" id="KAL0061687.1"/>
    </source>
</evidence>
<dbReference type="PROSITE" id="PS00108">
    <property type="entry name" value="PROTEIN_KINASE_ST"/>
    <property type="match status" value="1"/>
</dbReference>
<name>A0ABR2ZKJ2_9AGAR</name>
<dbReference type="InterPro" id="IPR011009">
    <property type="entry name" value="Kinase-like_dom_sf"/>
</dbReference>
<gene>
    <name evidence="4" type="primary">TUS1_12</name>
    <name evidence="4" type="ORF">AAF712_011495</name>
</gene>
<feature type="domain" description="VHS" evidence="3">
    <location>
        <begin position="576"/>
        <end position="667"/>
    </location>
</feature>
<organism evidence="4 5">
    <name type="scientific">Marasmius tenuissimus</name>
    <dbReference type="NCBI Taxonomy" id="585030"/>
    <lineage>
        <taxon>Eukaryota</taxon>
        <taxon>Fungi</taxon>
        <taxon>Dikarya</taxon>
        <taxon>Basidiomycota</taxon>
        <taxon>Agaricomycotina</taxon>
        <taxon>Agaricomycetes</taxon>
        <taxon>Agaricomycetidae</taxon>
        <taxon>Agaricales</taxon>
        <taxon>Marasmiineae</taxon>
        <taxon>Marasmiaceae</taxon>
        <taxon>Marasmius</taxon>
    </lineage>
</organism>
<dbReference type="InterPro" id="IPR051681">
    <property type="entry name" value="Ser/Thr_Kinases-Pseudokinases"/>
</dbReference>
<dbReference type="EMBL" id="JBBXMP010000127">
    <property type="protein sequence ID" value="KAL0061687.1"/>
    <property type="molecule type" value="Genomic_DNA"/>
</dbReference>
<dbReference type="PROSITE" id="PS50179">
    <property type="entry name" value="VHS"/>
    <property type="match status" value="1"/>
</dbReference>
<dbReference type="PROSITE" id="PS50011">
    <property type="entry name" value="PROTEIN_KINASE_DOM"/>
    <property type="match status" value="1"/>
</dbReference>
<keyword evidence="5" id="KW-1185">Reference proteome</keyword>
<sequence>MVPLAGTVEQLAQHLDEVLGDKEKLREFLEQTGEDAQNWLEKLQQLIDDPKLDLTSRLRSLLSTSMIRLSKRSGLHPRCLFIQNVRKLGKHPVAAGGFGDVWKGVIGQPESEEQLVCLKVSKVYMKSDLDALFKGYLHEALVWRHLKHRNVLPFLGIYYSKDDGQFCLISPWMDNGNLLQYLKATRRADVDHLVLVYDIAAGLAYLHGEKVVHGDLKGLNILITPEGRACIGDFGLSRIADTLVLKLTTSSTRATGTVRWLAREILSDDSGPTKESDVYAFACIYTTLSPFHELTNDATVMLRVLSGECPTRPTGILELGDRTWNIMEACWNPNPTSRPKVTEVLERIKSEILVRQRETWTLDLAGLKPWAGSHYPMSVSHDSTRIWDERPAKRKSDTEGTDLHTQIRSLSPLVGNTSAHLVDCRSQYGNESPVDQDSGVRDHFRTVGQDLHQRSGTSKDNFVESISLRADSGPLLNVKDKLDNANRWERDWWQQIGPDQREQRGRAMSTASEKVTEKEKYGEEGGWVPQWTGDGRDKGKDHVQGQRERSHSWQPMHVEEQTGFVTLIGFLIGTASEDWALILDACERASASEANAKEAIWALHREFKYGPPRAQLNAARLWAILLRNSTDTFINQSTSRSFLETLEELLLSSRTNPVVKGRVLDVLAAAAYASGSKQDIGFRNLWKKVKPHDKPDEGMPFDTVDAIYPPVLTGDRRSDVRSQTYKELHLPYPRDFIGLQHAHPDRNQVRNRHVLSKDPKPKPKLDDDAIRDVEVGRGERDRKGRDLNREFRERDEVQEQSKEQSQREDRDRGNEARLLPKAQDRALSRKLKKRYSGFSREREQNATQKIIASEEDIRRSSRESNISKGKVSLLSQTLMYTTPEDLFFEDTKAQNNGIVRESWVERRANVKGTESLESRMYVEEGRGSVEIKRQFNNDQEELYCYLSSSGYAPLGSRPPSPSLHSGGSRASSSPPLRPQTPVPSRSTFPGTNTWSSSIIPNDSLTSGQYRPHNHFVSPPAPHGLTSSVLREADSSASASTGSVGRTTDHGYTVDEVWTRAASLPYTSSDHGKEGDVEEGTVEKTFIGGSSFPPPPRRAPRVAPRGHRALKDGAFNIRHIVAA</sequence>
<feature type="region of interest" description="Disordered" evidence="1">
    <location>
        <begin position="500"/>
        <end position="551"/>
    </location>
</feature>
<dbReference type="InterPro" id="IPR000719">
    <property type="entry name" value="Prot_kinase_dom"/>
</dbReference>
<dbReference type="SUPFAM" id="SSF56112">
    <property type="entry name" value="Protein kinase-like (PK-like)"/>
    <property type="match status" value="1"/>
</dbReference>
<dbReference type="Pfam" id="PF07714">
    <property type="entry name" value="PK_Tyr_Ser-Thr"/>
    <property type="match status" value="1"/>
</dbReference>
<dbReference type="Gene3D" id="1.10.510.10">
    <property type="entry name" value="Transferase(Phosphotransferase) domain 1"/>
    <property type="match status" value="1"/>
</dbReference>
<feature type="region of interest" description="Disordered" evidence="1">
    <location>
        <begin position="954"/>
        <end position="1048"/>
    </location>
</feature>
<feature type="compositionally biased region" description="Polar residues" evidence="1">
    <location>
        <begin position="982"/>
        <end position="1008"/>
    </location>
</feature>